<comment type="similarity">
    <text evidence="1">Belongs to the pseudouridine synthase TruB family.</text>
</comment>
<dbReference type="Gene3D" id="3.30.2350.10">
    <property type="entry name" value="Pseudouridine synthase"/>
    <property type="match status" value="2"/>
</dbReference>
<evidence type="ECO:0000259" key="5">
    <source>
        <dbReference type="Pfam" id="PF01509"/>
    </source>
</evidence>
<dbReference type="SUPFAM" id="SSF55120">
    <property type="entry name" value="Pseudouridine synthase"/>
    <property type="match status" value="1"/>
</dbReference>
<keyword evidence="4" id="KW-0413">Isomerase</keyword>
<dbReference type="InterPro" id="IPR032819">
    <property type="entry name" value="TruB_C"/>
</dbReference>
<dbReference type="Pfam" id="PF16198">
    <property type="entry name" value="TruB_C_2"/>
    <property type="match status" value="1"/>
</dbReference>
<dbReference type="Pfam" id="PF01509">
    <property type="entry name" value="TruB_N"/>
    <property type="match status" value="1"/>
</dbReference>
<dbReference type="EMBL" id="BLLF01004640">
    <property type="protein sequence ID" value="GFH29996.1"/>
    <property type="molecule type" value="Genomic_DNA"/>
</dbReference>
<dbReference type="InterPro" id="IPR002501">
    <property type="entry name" value="PsdUridine_synth_N"/>
</dbReference>
<keyword evidence="8" id="KW-1185">Reference proteome</keyword>
<accession>A0A6A0ABB9</accession>
<reference evidence="7 8" key="1">
    <citation type="submission" date="2020-02" db="EMBL/GenBank/DDBJ databases">
        <title>Draft genome sequence of Haematococcus lacustris strain NIES-144.</title>
        <authorList>
            <person name="Morimoto D."/>
            <person name="Nakagawa S."/>
            <person name="Yoshida T."/>
            <person name="Sawayama S."/>
        </authorList>
    </citation>
    <scope>NUCLEOTIDE SEQUENCE [LARGE SCALE GENOMIC DNA]</scope>
    <source>
        <strain evidence="7 8">NIES-144</strain>
    </source>
</reference>
<sequence length="325" mass="35341">LRLVEQSRLTRQRAQVAALPPKPTVITRLPEHLAQPVLRNALLLLDKPADWSSEEVTRRLLLHSALPVLLHPLPPLAHPCPHTCARCLPALLTLQVGYVGSLEPGASGLMVLLMGKATALARLVRATPTRYTGLVRLGTSTDTYDSRGKVTSQAPTSHITDAAIAEVATRFTGEGLQARRLRWCSARNACLCAWPSASTRACTCALLFPFASAQVPPLITAIKLRGRPVYELTRKRPSKQLQPQAVHISHLHLSRAEPGSRDLQLDVTFSRTGFPRSLAHDVGLALGCGAHLAQLRRESVGGFSVDDAWTLDAFMPAARKFAKNK</sequence>
<proteinExistence type="inferred from homology"/>
<dbReference type="PANTHER" id="PTHR13767">
    <property type="entry name" value="TRNA-PSEUDOURIDINE SYNTHASE"/>
    <property type="match status" value="1"/>
</dbReference>
<dbReference type="GO" id="GO:1990481">
    <property type="term" value="P:mRNA pseudouridine synthesis"/>
    <property type="evidence" value="ECO:0007669"/>
    <property type="project" value="TreeGrafter"/>
</dbReference>
<feature type="non-terminal residue" evidence="7">
    <location>
        <position position="1"/>
    </location>
</feature>
<name>A0A6A0ABB9_HAELA</name>
<evidence type="ECO:0000256" key="3">
    <source>
        <dbReference type="ARBA" id="ARBA00022694"/>
    </source>
</evidence>
<dbReference type="AlphaFoldDB" id="A0A6A0ABB9"/>
<dbReference type="GO" id="GO:0160148">
    <property type="term" value="F:tRNA pseudouridine(55) synthase activity"/>
    <property type="evidence" value="ECO:0007669"/>
    <property type="project" value="UniProtKB-EC"/>
</dbReference>
<dbReference type="EC" id="5.4.99.25" evidence="2"/>
<dbReference type="InterPro" id="IPR014780">
    <property type="entry name" value="tRNA_psdUridine_synth_TruB"/>
</dbReference>
<dbReference type="PANTHER" id="PTHR13767:SF2">
    <property type="entry name" value="PSEUDOURIDYLATE SYNTHASE TRUB1"/>
    <property type="match status" value="1"/>
</dbReference>
<protein>
    <recommendedName>
        <fullName evidence="2">tRNA pseudouridine(55) synthase</fullName>
        <ecNumber evidence="2">5.4.99.25</ecNumber>
    </recommendedName>
</protein>
<evidence type="ECO:0000256" key="2">
    <source>
        <dbReference type="ARBA" id="ARBA00012787"/>
    </source>
</evidence>
<dbReference type="GO" id="GO:0003723">
    <property type="term" value="F:RNA binding"/>
    <property type="evidence" value="ECO:0007669"/>
    <property type="project" value="InterPro"/>
</dbReference>
<keyword evidence="3" id="KW-0819">tRNA processing</keyword>
<dbReference type="InterPro" id="IPR020103">
    <property type="entry name" value="PsdUridine_synth_cat_dom_sf"/>
</dbReference>
<dbReference type="Proteomes" id="UP000485058">
    <property type="component" value="Unassembled WGS sequence"/>
</dbReference>
<feature type="domain" description="Pseudouridine synthase II N-terminal" evidence="5">
    <location>
        <begin position="95"/>
        <end position="177"/>
    </location>
</feature>
<gene>
    <name evidence="7" type="ORF">HaLaN_28762</name>
</gene>
<evidence type="ECO:0000259" key="6">
    <source>
        <dbReference type="Pfam" id="PF16198"/>
    </source>
</evidence>
<dbReference type="GO" id="GO:0006400">
    <property type="term" value="P:tRNA modification"/>
    <property type="evidence" value="ECO:0007669"/>
    <property type="project" value="TreeGrafter"/>
</dbReference>
<organism evidence="7 8">
    <name type="scientific">Haematococcus lacustris</name>
    <name type="common">Green alga</name>
    <name type="synonym">Haematococcus pluvialis</name>
    <dbReference type="NCBI Taxonomy" id="44745"/>
    <lineage>
        <taxon>Eukaryota</taxon>
        <taxon>Viridiplantae</taxon>
        <taxon>Chlorophyta</taxon>
        <taxon>core chlorophytes</taxon>
        <taxon>Chlorophyceae</taxon>
        <taxon>CS clade</taxon>
        <taxon>Chlamydomonadales</taxon>
        <taxon>Haematococcaceae</taxon>
        <taxon>Haematococcus</taxon>
    </lineage>
</organism>
<evidence type="ECO:0000256" key="4">
    <source>
        <dbReference type="ARBA" id="ARBA00023235"/>
    </source>
</evidence>
<comment type="caution">
    <text evidence="7">The sequence shown here is derived from an EMBL/GenBank/DDBJ whole genome shotgun (WGS) entry which is preliminary data.</text>
</comment>
<evidence type="ECO:0000313" key="8">
    <source>
        <dbReference type="Proteomes" id="UP000485058"/>
    </source>
</evidence>
<evidence type="ECO:0000313" key="7">
    <source>
        <dbReference type="EMBL" id="GFH29996.1"/>
    </source>
</evidence>
<evidence type="ECO:0000256" key="1">
    <source>
        <dbReference type="ARBA" id="ARBA00008999"/>
    </source>
</evidence>
<feature type="domain" description="tRNA pseudouridylate synthase B C-terminal" evidence="6">
    <location>
        <begin position="276"/>
        <end position="318"/>
    </location>
</feature>